<accession>A0A173MD65</accession>
<keyword evidence="1" id="KW-0732">Signal</keyword>
<dbReference type="STRING" id="477680.SAMN05421788_10590"/>
<dbReference type="InterPro" id="IPR036514">
    <property type="entry name" value="SGNH_hydro_sf"/>
</dbReference>
<dbReference type="RefSeq" id="WP_076379942.1">
    <property type="nucleotide sequence ID" value="NZ_AP017422.1"/>
</dbReference>
<dbReference type="AlphaFoldDB" id="A0A173MD65"/>
<feature type="domain" description="SGNH hydrolase-type esterase" evidence="2">
    <location>
        <begin position="52"/>
        <end position="213"/>
    </location>
</feature>
<gene>
    <name evidence="3" type="ORF">SAMN05421788_10590</name>
</gene>
<dbReference type="InterPro" id="IPR013830">
    <property type="entry name" value="SGNH_hydro"/>
</dbReference>
<evidence type="ECO:0000259" key="2">
    <source>
        <dbReference type="Pfam" id="PF13472"/>
    </source>
</evidence>
<dbReference type="PANTHER" id="PTHR30383">
    <property type="entry name" value="THIOESTERASE 1/PROTEASE 1/LYSOPHOSPHOLIPASE L1"/>
    <property type="match status" value="1"/>
</dbReference>
<feature type="chain" id="PRO_5030022791" evidence="1">
    <location>
        <begin position="20"/>
        <end position="224"/>
    </location>
</feature>
<dbReference type="GO" id="GO:0004622">
    <property type="term" value="F:phosphatidylcholine lysophospholipase activity"/>
    <property type="evidence" value="ECO:0007669"/>
    <property type="project" value="TreeGrafter"/>
</dbReference>
<organism evidence="3 4">
    <name type="scientific">Filimonas lacunae</name>
    <dbReference type="NCBI Taxonomy" id="477680"/>
    <lineage>
        <taxon>Bacteria</taxon>
        <taxon>Pseudomonadati</taxon>
        <taxon>Bacteroidota</taxon>
        <taxon>Chitinophagia</taxon>
        <taxon>Chitinophagales</taxon>
        <taxon>Chitinophagaceae</taxon>
        <taxon>Filimonas</taxon>
    </lineage>
</organism>
<dbReference type="SUPFAM" id="SSF52266">
    <property type="entry name" value="SGNH hydrolase"/>
    <property type="match status" value="1"/>
</dbReference>
<proteinExistence type="predicted"/>
<dbReference type="PANTHER" id="PTHR30383:SF5">
    <property type="entry name" value="SGNH HYDROLASE-TYPE ESTERASE DOMAIN-CONTAINING PROTEIN"/>
    <property type="match status" value="1"/>
</dbReference>
<sequence length="224" mass="25461">MKIINSIIILLLAIANGHAQNINWDSTYRPPSYDLRLAQFRMFPNSKNDIIFLGNSITAGVEWQELLGNPNVRNRGISGDITFGVLNRLDEVTEGQPAKVFILIGINDVARGIPDSVTSANHKRMVQYIKAHSPATKIYLQTLLPVNKDFAKHAAHYNKDEKILRINENLRKLAKEEQVELIDLYPKFLNNSDKLVDKYTYDGLHLTAEGYKRWAAVLKEYNAL</sequence>
<dbReference type="InterPro" id="IPR051532">
    <property type="entry name" value="Ester_Hydrolysis_Enzymes"/>
</dbReference>
<dbReference type="Pfam" id="PF13472">
    <property type="entry name" value="Lipase_GDSL_2"/>
    <property type="match status" value="1"/>
</dbReference>
<dbReference type="Gene3D" id="3.40.50.1110">
    <property type="entry name" value="SGNH hydrolase"/>
    <property type="match status" value="1"/>
</dbReference>
<dbReference type="Proteomes" id="UP000186917">
    <property type="component" value="Unassembled WGS sequence"/>
</dbReference>
<keyword evidence="4" id="KW-1185">Reference proteome</keyword>
<evidence type="ECO:0000256" key="1">
    <source>
        <dbReference type="SAM" id="SignalP"/>
    </source>
</evidence>
<dbReference type="KEGG" id="fln:FLA_1464"/>
<name>A0A173MD65_9BACT</name>
<dbReference type="EMBL" id="FTOR01000005">
    <property type="protein sequence ID" value="SIT21017.1"/>
    <property type="molecule type" value="Genomic_DNA"/>
</dbReference>
<reference evidence="4" key="1">
    <citation type="submission" date="2017-01" db="EMBL/GenBank/DDBJ databases">
        <authorList>
            <person name="Varghese N."/>
            <person name="Submissions S."/>
        </authorList>
    </citation>
    <scope>NUCLEOTIDE SEQUENCE [LARGE SCALE GENOMIC DNA]</scope>
    <source>
        <strain evidence="4">DSM 21054</strain>
    </source>
</reference>
<protein>
    <submittedName>
        <fullName evidence="3">Lysophospholipase L1</fullName>
    </submittedName>
</protein>
<evidence type="ECO:0000313" key="3">
    <source>
        <dbReference type="EMBL" id="SIT21017.1"/>
    </source>
</evidence>
<evidence type="ECO:0000313" key="4">
    <source>
        <dbReference type="Proteomes" id="UP000186917"/>
    </source>
</evidence>
<dbReference type="OrthoDB" id="9790057at2"/>
<feature type="signal peptide" evidence="1">
    <location>
        <begin position="1"/>
        <end position="19"/>
    </location>
</feature>